<accession>A0ABW1ZT88</accession>
<reference evidence="2" key="1">
    <citation type="journal article" date="2019" name="Int. J. Syst. Evol. Microbiol.">
        <title>The Global Catalogue of Microorganisms (GCM) 10K type strain sequencing project: providing services to taxonomists for standard genome sequencing and annotation.</title>
        <authorList>
            <consortium name="The Broad Institute Genomics Platform"/>
            <consortium name="The Broad Institute Genome Sequencing Center for Infectious Disease"/>
            <person name="Wu L."/>
            <person name="Ma J."/>
        </authorList>
    </citation>
    <scope>NUCLEOTIDE SEQUENCE [LARGE SCALE GENOMIC DNA]</scope>
    <source>
        <strain evidence="2">CCUG 63830</strain>
    </source>
</reference>
<comment type="caution">
    <text evidence="1">The sequence shown here is derived from an EMBL/GenBank/DDBJ whole genome shotgun (WGS) entry which is preliminary data.</text>
</comment>
<protein>
    <recommendedName>
        <fullName evidence="3">Transposase</fullName>
    </recommendedName>
</protein>
<sequence>MQAVKARAKAMMETLNAQGGHPVLYSDCLHELSLQAGYDRWNDYSAALRAEAGLRPRRRVKVRRTRHQFAPTPSLPTPLSLYARGSFWDVADSEAEA</sequence>
<organism evidence="1 2">
    <name type="scientific">Deinococcus multiflagellatus</name>
    <dbReference type="NCBI Taxonomy" id="1656887"/>
    <lineage>
        <taxon>Bacteria</taxon>
        <taxon>Thermotogati</taxon>
        <taxon>Deinococcota</taxon>
        <taxon>Deinococci</taxon>
        <taxon>Deinococcales</taxon>
        <taxon>Deinococcaceae</taxon>
        <taxon>Deinococcus</taxon>
    </lineage>
</organism>
<proteinExistence type="predicted"/>
<dbReference type="EMBL" id="JBHSWB010000002">
    <property type="protein sequence ID" value="MFC6662905.1"/>
    <property type="molecule type" value="Genomic_DNA"/>
</dbReference>
<evidence type="ECO:0000313" key="1">
    <source>
        <dbReference type="EMBL" id="MFC6662905.1"/>
    </source>
</evidence>
<evidence type="ECO:0008006" key="3">
    <source>
        <dbReference type="Google" id="ProtNLM"/>
    </source>
</evidence>
<dbReference type="Proteomes" id="UP001596317">
    <property type="component" value="Unassembled WGS sequence"/>
</dbReference>
<keyword evidence="2" id="KW-1185">Reference proteome</keyword>
<dbReference type="RefSeq" id="WP_224611813.1">
    <property type="nucleotide sequence ID" value="NZ_JAIQXV010000020.1"/>
</dbReference>
<gene>
    <name evidence="1" type="ORF">ACFP90_22950</name>
</gene>
<evidence type="ECO:0000313" key="2">
    <source>
        <dbReference type="Proteomes" id="UP001596317"/>
    </source>
</evidence>
<name>A0ABW1ZT88_9DEIO</name>